<dbReference type="NCBIfam" id="NF006721">
    <property type="entry name" value="PRK09259.1"/>
    <property type="match status" value="1"/>
</dbReference>
<evidence type="ECO:0000256" key="3">
    <source>
        <dbReference type="ARBA" id="ARBA00004275"/>
    </source>
</evidence>
<evidence type="ECO:0000259" key="27">
    <source>
        <dbReference type="Pfam" id="PF02776"/>
    </source>
</evidence>
<evidence type="ECO:0000256" key="13">
    <source>
        <dbReference type="ARBA" id="ARBA00023140"/>
    </source>
</evidence>
<comment type="catalytic activity">
    <reaction evidence="20">
        <text>2-hydroxyphytanoyl-CoA = 2,6,10,14-tetramethylpentadecanal + formyl-CoA</text>
        <dbReference type="Rhea" id="RHEA:25355"/>
        <dbReference type="ChEBI" id="CHEBI:49189"/>
        <dbReference type="ChEBI" id="CHEBI:57334"/>
        <dbReference type="ChEBI" id="CHEBI:57376"/>
    </reaction>
    <physiologicalReaction direction="left-to-right" evidence="20">
        <dbReference type="Rhea" id="RHEA:25356"/>
    </physiologicalReaction>
</comment>
<keyword evidence="7" id="KW-0597">Phosphoprotein</keyword>
<dbReference type="GO" id="GO:0106359">
    <property type="term" value="F:2-hydroxyacyl-CoA lyase activity"/>
    <property type="evidence" value="ECO:0007669"/>
    <property type="project" value="UniProtKB-EC"/>
</dbReference>
<gene>
    <name evidence="28" type="ORF">OXX778_LOCUS2993</name>
</gene>
<keyword evidence="8" id="KW-0479">Metal-binding</keyword>
<organism evidence="28 29">
    <name type="scientific">Brachionus calyciflorus</name>
    <dbReference type="NCBI Taxonomy" id="104777"/>
    <lineage>
        <taxon>Eukaryota</taxon>
        <taxon>Metazoa</taxon>
        <taxon>Spiralia</taxon>
        <taxon>Gnathifera</taxon>
        <taxon>Rotifera</taxon>
        <taxon>Eurotatoria</taxon>
        <taxon>Monogononta</taxon>
        <taxon>Pseudotrocha</taxon>
        <taxon>Ploima</taxon>
        <taxon>Brachionidae</taxon>
        <taxon>Brachionus</taxon>
    </lineage>
</organism>
<comment type="catalytic activity">
    <reaction evidence="15">
        <text>a 2-hydroxy-3-methyl fatty acyl-CoA = a 2-methyl-branched fatty aldehyde + formyl-CoA</text>
        <dbReference type="Rhea" id="RHEA:25375"/>
        <dbReference type="ChEBI" id="CHEBI:49188"/>
        <dbReference type="ChEBI" id="CHEBI:57376"/>
        <dbReference type="ChEBI" id="CHEBI:58783"/>
        <dbReference type="EC" id="4.1.2.63"/>
    </reaction>
    <physiologicalReaction direction="left-to-right" evidence="15">
        <dbReference type="Rhea" id="RHEA:25376"/>
    </physiologicalReaction>
</comment>
<evidence type="ECO:0000256" key="7">
    <source>
        <dbReference type="ARBA" id="ARBA00022553"/>
    </source>
</evidence>
<keyword evidence="11 24" id="KW-0786">Thiamine pyrophosphate</keyword>
<dbReference type="EMBL" id="CAJNOC010000251">
    <property type="protein sequence ID" value="CAF0733550.1"/>
    <property type="molecule type" value="Genomic_DNA"/>
</dbReference>
<evidence type="ECO:0000256" key="22">
    <source>
        <dbReference type="ARBA" id="ARBA00075677"/>
    </source>
</evidence>
<dbReference type="GO" id="GO:0001561">
    <property type="term" value="P:fatty acid alpha-oxidation"/>
    <property type="evidence" value="ECO:0007669"/>
    <property type="project" value="TreeGrafter"/>
</dbReference>
<dbReference type="CDD" id="cd02004">
    <property type="entry name" value="TPP_BZL_OCoD_HPCL"/>
    <property type="match status" value="1"/>
</dbReference>
<dbReference type="OrthoDB" id="10006023at2759"/>
<comment type="similarity">
    <text evidence="5 24">Belongs to the TPP enzyme family.</text>
</comment>
<evidence type="ECO:0000256" key="19">
    <source>
        <dbReference type="ARBA" id="ARBA00050321"/>
    </source>
</evidence>
<dbReference type="Pfam" id="PF00205">
    <property type="entry name" value="TPP_enzyme_M"/>
    <property type="match status" value="1"/>
</dbReference>
<accession>A0A813N5Y4</accession>
<dbReference type="PANTHER" id="PTHR43710:SF2">
    <property type="entry name" value="2-HYDROXYACYL-COA LYASE 1"/>
    <property type="match status" value="1"/>
</dbReference>
<dbReference type="SUPFAM" id="SSF52467">
    <property type="entry name" value="DHS-like NAD/FAD-binding domain"/>
    <property type="match status" value="1"/>
</dbReference>
<evidence type="ECO:0000256" key="23">
    <source>
        <dbReference type="ARBA" id="ARBA00081652"/>
    </source>
</evidence>
<feature type="domain" description="Thiamine pyrophosphate enzyme TPP-binding" evidence="26">
    <location>
        <begin position="413"/>
        <end position="573"/>
    </location>
</feature>
<keyword evidence="14" id="KW-0456">Lyase</keyword>
<reference evidence="28" key="1">
    <citation type="submission" date="2021-02" db="EMBL/GenBank/DDBJ databases">
        <authorList>
            <person name="Nowell W R."/>
        </authorList>
    </citation>
    <scope>NUCLEOTIDE SEQUENCE</scope>
    <source>
        <strain evidence="28">Ploen Becks lab</strain>
    </source>
</reference>
<evidence type="ECO:0000313" key="28">
    <source>
        <dbReference type="EMBL" id="CAF0733550.1"/>
    </source>
</evidence>
<evidence type="ECO:0000256" key="21">
    <source>
        <dbReference type="ARBA" id="ARBA00069582"/>
    </source>
</evidence>
<feature type="domain" description="Thiamine pyrophosphate enzyme N-terminal TPP-binding" evidence="27">
    <location>
        <begin position="33"/>
        <end position="145"/>
    </location>
</feature>
<keyword evidence="9" id="KW-0276">Fatty acid metabolism</keyword>
<comment type="cofactor">
    <cofactor evidence="1">
        <name>Mg(2+)</name>
        <dbReference type="ChEBI" id="CHEBI:18420"/>
    </cofactor>
</comment>
<dbReference type="GO" id="GO:0005777">
    <property type="term" value="C:peroxisome"/>
    <property type="evidence" value="ECO:0007669"/>
    <property type="project" value="UniProtKB-SubCell"/>
</dbReference>
<comment type="catalytic activity">
    <reaction evidence="19">
        <text>2-hydroxy-3-methylhexadecanoyl-CoA = 2-methylpentadecanal + formyl-CoA</text>
        <dbReference type="Rhea" id="RHEA:25379"/>
        <dbReference type="ChEBI" id="CHEBI:49190"/>
        <dbReference type="ChEBI" id="CHEBI:57376"/>
        <dbReference type="ChEBI" id="CHEBI:58784"/>
    </reaction>
    <physiologicalReaction direction="left-to-right" evidence="19">
        <dbReference type="Rhea" id="RHEA:25380"/>
    </physiologicalReaction>
</comment>
<dbReference type="InterPro" id="IPR029061">
    <property type="entry name" value="THDP-binding"/>
</dbReference>
<evidence type="ECO:0000259" key="26">
    <source>
        <dbReference type="Pfam" id="PF02775"/>
    </source>
</evidence>
<dbReference type="FunFam" id="3.40.50.970:FF:000038">
    <property type="entry name" value="2-hydroxyacyl-CoA lyase 1 isoform X1"/>
    <property type="match status" value="1"/>
</dbReference>
<comment type="catalytic activity">
    <reaction evidence="18">
        <text>2-hydroxyoctadecanoyl-CoA = heptadecanal + formyl-CoA</text>
        <dbReference type="Rhea" id="RHEA:55196"/>
        <dbReference type="ChEBI" id="CHEBI:57376"/>
        <dbReference type="ChEBI" id="CHEBI:74116"/>
        <dbReference type="ChEBI" id="CHEBI:138631"/>
    </reaction>
    <physiologicalReaction direction="left-to-right" evidence="18">
        <dbReference type="Rhea" id="RHEA:55197"/>
    </physiologicalReaction>
</comment>
<keyword evidence="12" id="KW-0443">Lipid metabolism</keyword>
<dbReference type="FunFam" id="3.40.50.970:FF:000027">
    <property type="entry name" value="2-hydroxyacyl-CoA lyase 1"/>
    <property type="match status" value="1"/>
</dbReference>
<dbReference type="Pfam" id="PF02776">
    <property type="entry name" value="TPP_enzyme_N"/>
    <property type="match status" value="1"/>
</dbReference>
<evidence type="ECO:0000256" key="8">
    <source>
        <dbReference type="ARBA" id="ARBA00022723"/>
    </source>
</evidence>
<dbReference type="Pfam" id="PF02775">
    <property type="entry name" value="TPP_enzyme_C"/>
    <property type="match status" value="1"/>
</dbReference>
<comment type="caution">
    <text evidence="28">The sequence shown here is derived from an EMBL/GenBank/DDBJ whole genome shotgun (WGS) entry which is preliminary data.</text>
</comment>
<evidence type="ECO:0000256" key="5">
    <source>
        <dbReference type="ARBA" id="ARBA00007812"/>
    </source>
</evidence>
<dbReference type="InterPro" id="IPR011766">
    <property type="entry name" value="TPP_enzyme_TPP-bd"/>
</dbReference>
<dbReference type="InterPro" id="IPR012001">
    <property type="entry name" value="Thiamin_PyroP_enz_TPP-bd_dom"/>
</dbReference>
<evidence type="ECO:0000256" key="2">
    <source>
        <dbReference type="ARBA" id="ARBA00001964"/>
    </source>
</evidence>
<dbReference type="InterPro" id="IPR045025">
    <property type="entry name" value="HACL1-like"/>
</dbReference>
<dbReference type="AlphaFoldDB" id="A0A813N5Y4"/>
<dbReference type="SUPFAM" id="SSF52518">
    <property type="entry name" value="Thiamin diphosphate-binding fold (THDP-binding)"/>
    <property type="match status" value="2"/>
</dbReference>
<dbReference type="EC" id="4.1.2.63" evidence="17"/>
<evidence type="ECO:0000256" key="9">
    <source>
        <dbReference type="ARBA" id="ARBA00022832"/>
    </source>
</evidence>
<dbReference type="Gene3D" id="3.40.50.1220">
    <property type="entry name" value="TPP-binding domain"/>
    <property type="match status" value="1"/>
</dbReference>
<evidence type="ECO:0000313" key="29">
    <source>
        <dbReference type="Proteomes" id="UP000663879"/>
    </source>
</evidence>
<evidence type="ECO:0000256" key="14">
    <source>
        <dbReference type="ARBA" id="ARBA00023239"/>
    </source>
</evidence>
<dbReference type="Proteomes" id="UP000663879">
    <property type="component" value="Unassembled WGS sequence"/>
</dbReference>
<evidence type="ECO:0000256" key="12">
    <source>
        <dbReference type="ARBA" id="ARBA00023098"/>
    </source>
</evidence>
<dbReference type="CDD" id="cd07035">
    <property type="entry name" value="TPP_PYR_POX_like"/>
    <property type="match status" value="1"/>
</dbReference>
<keyword evidence="13" id="KW-0576">Peroxisome</keyword>
<comment type="pathway">
    <text evidence="4">Lipid metabolism; fatty acid metabolism.</text>
</comment>
<proteinExistence type="inferred from homology"/>
<feature type="domain" description="Thiamine pyrophosphate enzyme central" evidence="25">
    <location>
        <begin position="220"/>
        <end position="349"/>
    </location>
</feature>
<dbReference type="FunFam" id="3.40.50.1220:FF:000006">
    <property type="entry name" value="2-hydroxyacyl-CoA lyase 1"/>
    <property type="match status" value="1"/>
</dbReference>
<sequence>MNFFKILKSNTNLLIINRKRTTLIKMSQDKLDGAGLIAKSLKEQGVEYMFGVVGIPVIEIALRAQQYGIKYIGMRNEQSASYAASAIGYMTRKPAVSLCVSGPGFVHTLAGMANSNENSWPLLVIGGSSETAQEGQGAFQEFPQVTIAKNFSKYSARPSSLSQIPFFIEKAIRISTFGRPGSVYLDFPAEMITSTIEQDEISKTSLCPEAPRPLTSLQNLDQICDLIKNSQRPLIIIGKGAAYSQAEMEINELVKKLRVPFLPTPMGKGVVDDDHEFCVSAARSTALKEADLIILLGARLNWMLHFGQSPRFSSNVKFIQVDINAEELGTNSFNSMQIQADLKAFTKQLNEFIKDKSLDDKKEWWDLLNKKVEKNKNVILSMANDTTLPLNYYAAYSQIKSVVPEDYILVSEGANTMDTSRSILNHSEPRHRLDAGSFGTMGVGSGFAIAAALYCRDYHPNKKVICIQGDSAFGFGGMEIETAYRYSLPIILVIFNNNGIYGGLDVENFNELKKSGDPALCLPPMSLTSGIRYEKLALAFENFKGYFCQTPDDIRKAFESALKETQTPSIINIEINPSADRKAQEFPWLTKSKI</sequence>
<comment type="subunit">
    <text evidence="6">Homotetramer.</text>
</comment>
<evidence type="ECO:0000256" key="17">
    <source>
        <dbReference type="ARBA" id="ARBA00044518"/>
    </source>
</evidence>
<evidence type="ECO:0000256" key="20">
    <source>
        <dbReference type="ARBA" id="ARBA00051426"/>
    </source>
</evidence>
<dbReference type="GO" id="GO:0000287">
    <property type="term" value="F:magnesium ion binding"/>
    <property type="evidence" value="ECO:0007669"/>
    <property type="project" value="InterPro"/>
</dbReference>
<keyword evidence="29" id="KW-1185">Reference proteome</keyword>
<keyword evidence="10" id="KW-0460">Magnesium</keyword>
<dbReference type="InterPro" id="IPR012000">
    <property type="entry name" value="Thiamin_PyroP_enz_cen_dom"/>
</dbReference>
<evidence type="ECO:0000256" key="4">
    <source>
        <dbReference type="ARBA" id="ARBA00004872"/>
    </source>
</evidence>
<dbReference type="InterPro" id="IPR029035">
    <property type="entry name" value="DHS-like_NAD/FAD-binding_dom"/>
</dbReference>
<evidence type="ECO:0000256" key="15">
    <source>
        <dbReference type="ARBA" id="ARBA00044451"/>
    </source>
</evidence>
<evidence type="ECO:0000256" key="16">
    <source>
        <dbReference type="ARBA" id="ARBA00044454"/>
    </source>
</evidence>
<evidence type="ECO:0000259" key="25">
    <source>
        <dbReference type="Pfam" id="PF00205"/>
    </source>
</evidence>
<dbReference type="GO" id="GO:0030976">
    <property type="term" value="F:thiamine pyrophosphate binding"/>
    <property type="evidence" value="ECO:0007669"/>
    <property type="project" value="InterPro"/>
</dbReference>
<protein>
    <recommendedName>
        <fullName evidence="21">2-hydroxyacyl-CoA lyase 1</fullName>
        <ecNumber evidence="17">4.1.2.63</ecNumber>
    </recommendedName>
    <alternativeName>
        <fullName evidence="22">2-hydroxyphytanoyl-CoA lyase</fullName>
    </alternativeName>
    <alternativeName>
        <fullName evidence="23">Phytanoyl-CoA 2-hydroxylase 2</fullName>
    </alternativeName>
</protein>
<evidence type="ECO:0000256" key="18">
    <source>
        <dbReference type="ARBA" id="ARBA00048738"/>
    </source>
</evidence>
<evidence type="ECO:0000256" key="1">
    <source>
        <dbReference type="ARBA" id="ARBA00001946"/>
    </source>
</evidence>
<dbReference type="PANTHER" id="PTHR43710">
    <property type="entry name" value="2-HYDROXYACYL-COA LYASE"/>
    <property type="match status" value="1"/>
</dbReference>
<evidence type="ECO:0000256" key="24">
    <source>
        <dbReference type="RuleBase" id="RU362132"/>
    </source>
</evidence>
<comment type="subcellular location">
    <subcellularLocation>
        <location evidence="3">Peroxisome</location>
    </subcellularLocation>
</comment>
<comment type="catalytic activity">
    <reaction evidence="16">
        <text>an (R)-2-hydroxy-long-chain-fatty acyl-CoA = a long-chain fatty aldehyde + formyl-CoA</text>
        <dbReference type="Rhea" id="RHEA:67444"/>
        <dbReference type="ChEBI" id="CHEBI:17176"/>
        <dbReference type="ChEBI" id="CHEBI:57376"/>
        <dbReference type="ChEBI" id="CHEBI:170012"/>
        <dbReference type="EC" id="4.1.2.63"/>
    </reaction>
    <physiologicalReaction direction="left-to-right" evidence="16">
        <dbReference type="Rhea" id="RHEA:67445"/>
    </physiologicalReaction>
</comment>
<dbReference type="Gene3D" id="3.40.50.970">
    <property type="match status" value="2"/>
</dbReference>
<name>A0A813N5Y4_9BILA</name>
<comment type="cofactor">
    <cofactor evidence="2">
        <name>thiamine diphosphate</name>
        <dbReference type="ChEBI" id="CHEBI:58937"/>
    </cofactor>
</comment>
<evidence type="ECO:0000256" key="6">
    <source>
        <dbReference type="ARBA" id="ARBA00011881"/>
    </source>
</evidence>
<evidence type="ECO:0000256" key="10">
    <source>
        <dbReference type="ARBA" id="ARBA00022842"/>
    </source>
</evidence>
<evidence type="ECO:0000256" key="11">
    <source>
        <dbReference type="ARBA" id="ARBA00023052"/>
    </source>
</evidence>